<evidence type="ECO:0000256" key="8">
    <source>
        <dbReference type="ARBA" id="ARBA00023157"/>
    </source>
</evidence>
<name>A0A8C2T2E0_COTJA</name>
<dbReference type="Pfam" id="PF00143">
    <property type="entry name" value="Interferon"/>
    <property type="match status" value="1"/>
</dbReference>
<comment type="function">
    <text evidence="1">Has antiviral activities.</text>
</comment>
<dbReference type="SMART" id="SM00076">
    <property type="entry name" value="IFabd"/>
    <property type="match status" value="1"/>
</dbReference>
<dbReference type="GO" id="GO:0006955">
    <property type="term" value="P:immune response"/>
    <property type="evidence" value="ECO:0007669"/>
    <property type="project" value="UniProtKB-ARBA"/>
</dbReference>
<evidence type="ECO:0000256" key="9">
    <source>
        <dbReference type="RuleBase" id="RU000436"/>
    </source>
</evidence>
<proteinExistence type="inferred from homology"/>
<keyword evidence="12" id="KW-1185">Reference proteome</keyword>
<feature type="region of interest" description="Disordered" evidence="10">
    <location>
        <begin position="1"/>
        <end position="75"/>
    </location>
</feature>
<keyword evidence="5" id="KW-0964">Secreted</keyword>
<dbReference type="SUPFAM" id="SSF47266">
    <property type="entry name" value="4-helical cytokines"/>
    <property type="match status" value="1"/>
</dbReference>
<organism evidence="11 12">
    <name type="scientific">Coturnix japonica</name>
    <name type="common">Japanese quail</name>
    <name type="synonym">Coturnix coturnix japonica</name>
    <dbReference type="NCBI Taxonomy" id="93934"/>
    <lineage>
        <taxon>Eukaryota</taxon>
        <taxon>Metazoa</taxon>
        <taxon>Chordata</taxon>
        <taxon>Craniata</taxon>
        <taxon>Vertebrata</taxon>
        <taxon>Euteleostomi</taxon>
        <taxon>Archelosauria</taxon>
        <taxon>Archosauria</taxon>
        <taxon>Dinosauria</taxon>
        <taxon>Saurischia</taxon>
        <taxon>Theropoda</taxon>
        <taxon>Coelurosauria</taxon>
        <taxon>Aves</taxon>
        <taxon>Neognathae</taxon>
        <taxon>Galloanserae</taxon>
        <taxon>Galliformes</taxon>
        <taxon>Phasianidae</taxon>
        <taxon>Perdicinae</taxon>
        <taxon>Coturnix</taxon>
    </lineage>
</organism>
<dbReference type="Gene3D" id="1.20.1250.10">
    <property type="match status" value="1"/>
</dbReference>
<evidence type="ECO:0000256" key="6">
    <source>
        <dbReference type="ARBA" id="ARBA00022729"/>
    </source>
</evidence>
<keyword evidence="8" id="KW-1015">Disulfide bond</keyword>
<evidence type="ECO:0000256" key="5">
    <source>
        <dbReference type="ARBA" id="ARBA00022525"/>
    </source>
</evidence>
<reference evidence="11" key="3">
    <citation type="submission" date="2025-09" db="UniProtKB">
        <authorList>
            <consortium name="Ensembl"/>
        </authorList>
    </citation>
    <scope>IDENTIFICATION</scope>
</reference>
<dbReference type="Ensembl" id="ENSCJPT00005009428.1">
    <property type="protein sequence ID" value="ENSCJPP00005005910.1"/>
    <property type="gene ID" value="ENSCJPG00005005584.1"/>
</dbReference>
<protein>
    <recommendedName>
        <fullName evidence="13">Interferon alpha</fullName>
    </recommendedName>
</protein>
<evidence type="ECO:0000256" key="3">
    <source>
        <dbReference type="ARBA" id="ARBA00011033"/>
    </source>
</evidence>
<dbReference type="PROSITE" id="PS00252">
    <property type="entry name" value="INTERFERON_A_B_D"/>
    <property type="match status" value="1"/>
</dbReference>
<comment type="subcellular location">
    <subcellularLocation>
        <location evidence="2">Secreted</location>
    </subcellularLocation>
</comment>
<evidence type="ECO:0000256" key="4">
    <source>
        <dbReference type="ARBA" id="ARBA00022514"/>
    </source>
</evidence>
<evidence type="ECO:0000256" key="2">
    <source>
        <dbReference type="ARBA" id="ARBA00004613"/>
    </source>
</evidence>
<evidence type="ECO:0008006" key="13">
    <source>
        <dbReference type="Google" id="ProtNLM"/>
    </source>
</evidence>
<evidence type="ECO:0000256" key="7">
    <source>
        <dbReference type="ARBA" id="ARBA00023118"/>
    </source>
</evidence>
<keyword evidence="7 9" id="KW-0051">Antiviral defense</keyword>
<evidence type="ECO:0000313" key="12">
    <source>
        <dbReference type="Proteomes" id="UP000694412"/>
    </source>
</evidence>
<dbReference type="InterPro" id="IPR000471">
    <property type="entry name" value="Interferon_alpha/beta/delta"/>
</dbReference>
<reference evidence="11" key="1">
    <citation type="submission" date="2015-11" db="EMBL/GenBank/DDBJ databases">
        <authorList>
            <consortium name="International Coturnix japonica Genome Analysis Consortium"/>
            <person name="Warren W."/>
            <person name="Burt D.W."/>
            <person name="Antin P.B."/>
            <person name="Lanford R."/>
            <person name="Gros J."/>
            <person name="Wilson R.K."/>
        </authorList>
    </citation>
    <scope>NUCLEOTIDE SEQUENCE [LARGE SCALE GENOMIC DNA]</scope>
</reference>
<keyword evidence="6" id="KW-0732">Signal</keyword>
<keyword evidence="4 9" id="KW-0202">Cytokine</keyword>
<evidence type="ECO:0000313" key="11">
    <source>
        <dbReference type="Ensembl" id="ENSCJPP00005005910.1"/>
    </source>
</evidence>
<accession>A0A8C2T2E0</accession>
<sequence>HPTPPHRHPPSLSPRATRLTLSRPAHRPLHATPPAPCHPRHTPRRPFASSPRPTSAPAPCPLKRHHPWTPATSGKLTKTTHDILQDLFSILSGPSTPPHWIESQRQSLLSHIQRYTQHLEQCLEKNSDTRSRTRRPRNLHLTISKHFSCLRTFLSDNDYSDCAWDLVLLQAREWFRPPHLTRVLRTHDGRNTKAAYDRSG</sequence>
<comment type="similarity">
    <text evidence="3 9">Belongs to the alpha/beta interferon family.</text>
</comment>
<dbReference type="GeneTree" id="ENSGT01030000235207"/>
<dbReference type="GO" id="GO:0005125">
    <property type="term" value="F:cytokine activity"/>
    <property type="evidence" value="ECO:0007669"/>
    <property type="project" value="UniProtKB-KW"/>
</dbReference>
<dbReference type="PANTHER" id="PTHR11691">
    <property type="entry name" value="TYPE I INTERFERON"/>
    <property type="match status" value="1"/>
</dbReference>
<reference evidence="11" key="2">
    <citation type="submission" date="2025-08" db="UniProtKB">
        <authorList>
            <consortium name="Ensembl"/>
        </authorList>
    </citation>
    <scope>IDENTIFICATION</scope>
</reference>
<dbReference type="GO" id="GO:0005615">
    <property type="term" value="C:extracellular space"/>
    <property type="evidence" value="ECO:0007669"/>
    <property type="project" value="UniProtKB-KW"/>
</dbReference>
<dbReference type="InterPro" id="IPR009079">
    <property type="entry name" value="4_helix_cytokine-like_core"/>
</dbReference>
<dbReference type="GO" id="GO:0005126">
    <property type="term" value="F:cytokine receptor binding"/>
    <property type="evidence" value="ECO:0007669"/>
    <property type="project" value="InterPro"/>
</dbReference>
<dbReference type="Proteomes" id="UP000694412">
    <property type="component" value="Chromosome Z"/>
</dbReference>
<evidence type="ECO:0000256" key="10">
    <source>
        <dbReference type="SAM" id="MobiDB-lite"/>
    </source>
</evidence>
<dbReference type="AlphaFoldDB" id="A0A8C2T2E0"/>
<evidence type="ECO:0000256" key="1">
    <source>
        <dbReference type="ARBA" id="ARBA00002718"/>
    </source>
</evidence>
<dbReference type="GO" id="GO:0051607">
    <property type="term" value="P:defense response to virus"/>
    <property type="evidence" value="ECO:0007669"/>
    <property type="project" value="UniProtKB-KW"/>
</dbReference>
<dbReference type="PANTHER" id="PTHR11691:SF73">
    <property type="entry name" value="INTERFERON BETA"/>
    <property type="match status" value="1"/>
</dbReference>